<protein>
    <submittedName>
        <fullName evidence="2">Uncharacterized protein</fullName>
    </submittedName>
</protein>
<evidence type="ECO:0000256" key="1">
    <source>
        <dbReference type="SAM" id="MobiDB-lite"/>
    </source>
</evidence>
<proteinExistence type="predicted"/>
<gene>
    <name evidence="2" type="ORF">GCM10009680_04700</name>
</gene>
<dbReference type="EMBL" id="BAAALR010000006">
    <property type="protein sequence ID" value="GAA1668231.1"/>
    <property type="molecule type" value="Genomic_DNA"/>
</dbReference>
<keyword evidence="3" id="KW-1185">Reference proteome</keyword>
<reference evidence="2 3" key="1">
    <citation type="journal article" date="2019" name="Int. J. Syst. Evol. Microbiol.">
        <title>The Global Catalogue of Microorganisms (GCM) 10K type strain sequencing project: providing services to taxonomists for standard genome sequencing and annotation.</title>
        <authorList>
            <consortium name="The Broad Institute Genomics Platform"/>
            <consortium name="The Broad Institute Genome Sequencing Center for Infectious Disease"/>
            <person name="Wu L."/>
            <person name="Ma J."/>
        </authorList>
    </citation>
    <scope>NUCLEOTIDE SEQUENCE [LARGE SCALE GENOMIC DNA]</scope>
    <source>
        <strain evidence="2 3">JCM 13244</strain>
    </source>
</reference>
<evidence type="ECO:0000313" key="3">
    <source>
        <dbReference type="Proteomes" id="UP001499947"/>
    </source>
</evidence>
<organism evidence="2 3">
    <name type="scientific">Streptomyces yatensis</name>
    <dbReference type="NCBI Taxonomy" id="155177"/>
    <lineage>
        <taxon>Bacteria</taxon>
        <taxon>Bacillati</taxon>
        <taxon>Actinomycetota</taxon>
        <taxon>Actinomycetes</taxon>
        <taxon>Kitasatosporales</taxon>
        <taxon>Streptomycetaceae</taxon>
        <taxon>Streptomyces</taxon>
        <taxon>Streptomyces violaceusniger group</taxon>
    </lineage>
</organism>
<accession>A0ABN2GAR7</accession>
<comment type="caution">
    <text evidence="2">The sequence shown here is derived from an EMBL/GenBank/DDBJ whole genome shotgun (WGS) entry which is preliminary data.</text>
</comment>
<feature type="region of interest" description="Disordered" evidence="1">
    <location>
        <begin position="14"/>
        <end position="50"/>
    </location>
</feature>
<sequence>MRSFLRGCVVAGHAAEPHNDPAAAEPQIDTAAAEPHNDTAPRPFGAPANRGHLLGSVFAVHPGR</sequence>
<name>A0ABN2GAR7_9ACTN</name>
<dbReference type="Proteomes" id="UP001499947">
    <property type="component" value="Unassembled WGS sequence"/>
</dbReference>
<evidence type="ECO:0000313" key="2">
    <source>
        <dbReference type="EMBL" id="GAA1668231.1"/>
    </source>
</evidence>